<dbReference type="PANTHER" id="PTHR14690:SF11">
    <property type="entry name" value="IQ AND AAA DOMAIN-CONTAINING PROTEIN 1 ISOFORM X1"/>
    <property type="match status" value="1"/>
</dbReference>
<dbReference type="InterPro" id="IPR003959">
    <property type="entry name" value="ATPase_AAA_core"/>
</dbReference>
<dbReference type="PANTHER" id="PTHR14690">
    <property type="entry name" value="IQ MOTIF CONTAINING WITH AAA DOMAIN 1"/>
    <property type="match status" value="1"/>
</dbReference>
<dbReference type="Pfam" id="PF00004">
    <property type="entry name" value="AAA"/>
    <property type="match status" value="1"/>
</dbReference>
<dbReference type="AlphaFoldDB" id="A0A4W5JYN1"/>
<protein>
    <recommendedName>
        <fullName evidence="1">ATPase AAA-type core domain-containing protein</fullName>
    </recommendedName>
</protein>
<organism evidence="2 3">
    <name type="scientific">Hucho hucho</name>
    <name type="common">huchen</name>
    <dbReference type="NCBI Taxonomy" id="62062"/>
    <lineage>
        <taxon>Eukaryota</taxon>
        <taxon>Metazoa</taxon>
        <taxon>Chordata</taxon>
        <taxon>Craniata</taxon>
        <taxon>Vertebrata</taxon>
        <taxon>Euteleostomi</taxon>
        <taxon>Actinopterygii</taxon>
        <taxon>Neopterygii</taxon>
        <taxon>Teleostei</taxon>
        <taxon>Protacanthopterygii</taxon>
        <taxon>Salmoniformes</taxon>
        <taxon>Salmonidae</taxon>
        <taxon>Salmoninae</taxon>
        <taxon>Hucho</taxon>
    </lineage>
</organism>
<dbReference type="Gene3D" id="3.40.50.300">
    <property type="entry name" value="P-loop containing nucleotide triphosphate hydrolases"/>
    <property type="match status" value="1"/>
</dbReference>
<evidence type="ECO:0000313" key="2">
    <source>
        <dbReference type="Ensembl" id="ENSHHUP00000008777.1"/>
    </source>
</evidence>
<dbReference type="GO" id="GO:0005524">
    <property type="term" value="F:ATP binding"/>
    <property type="evidence" value="ECO:0007669"/>
    <property type="project" value="InterPro"/>
</dbReference>
<feature type="domain" description="ATPase AAA-type core" evidence="1">
    <location>
        <begin position="4"/>
        <end position="45"/>
    </location>
</feature>
<dbReference type="GeneTree" id="ENSGT00940000154067"/>
<dbReference type="InterPro" id="IPR027417">
    <property type="entry name" value="P-loop_NTPase"/>
</dbReference>
<dbReference type="SUPFAM" id="SSF52540">
    <property type="entry name" value="P-loop containing nucleoside triphosphate hydrolases"/>
    <property type="match status" value="1"/>
</dbReference>
<keyword evidence="3" id="KW-1185">Reference proteome</keyword>
<proteinExistence type="predicted"/>
<sequence length="125" mass="13982">MKTLLLAGPGGVGKRMLVHALCTETGANLFNLSPRNLSGKYPGRSCLQYLLHKVFKMEPKRLKKDLVKLLKSAKPEDRVLVVGMSRRPFDADLKPFCKVYRKIILIPRPDYASRLGGLSIVVYIG</sequence>
<evidence type="ECO:0000259" key="1">
    <source>
        <dbReference type="Pfam" id="PF00004"/>
    </source>
</evidence>
<dbReference type="GO" id="GO:0016887">
    <property type="term" value="F:ATP hydrolysis activity"/>
    <property type="evidence" value="ECO:0007669"/>
    <property type="project" value="InterPro"/>
</dbReference>
<dbReference type="Proteomes" id="UP000314982">
    <property type="component" value="Unassembled WGS sequence"/>
</dbReference>
<reference evidence="3" key="1">
    <citation type="submission" date="2018-06" db="EMBL/GenBank/DDBJ databases">
        <title>Genome assembly of Danube salmon.</title>
        <authorList>
            <person name="Macqueen D.J."/>
            <person name="Gundappa M.K."/>
        </authorList>
    </citation>
    <scope>NUCLEOTIDE SEQUENCE [LARGE SCALE GENOMIC DNA]</scope>
</reference>
<dbReference type="InterPro" id="IPR052267">
    <property type="entry name" value="N-DRC_Component"/>
</dbReference>
<dbReference type="Ensembl" id="ENSHHUT00000009040.1">
    <property type="protein sequence ID" value="ENSHHUP00000008777.1"/>
    <property type="gene ID" value="ENSHHUG00000005362.1"/>
</dbReference>
<accession>A0A4W5JYN1</accession>
<name>A0A4W5JYN1_9TELE</name>
<evidence type="ECO:0000313" key="3">
    <source>
        <dbReference type="Proteomes" id="UP000314982"/>
    </source>
</evidence>
<reference evidence="2" key="2">
    <citation type="submission" date="2025-08" db="UniProtKB">
        <authorList>
            <consortium name="Ensembl"/>
        </authorList>
    </citation>
    <scope>IDENTIFICATION</scope>
</reference>
<reference evidence="2" key="3">
    <citation type="submission" date="2025-09" db="UniProtKB">
        <authorList>
            <consortium name="Ensembl"/>
        </authorList>
    </citation>
    <scope>IDENTIFICATION</scope>
</reference>